<dbReference type="EMBL" id="BAABAS010000026">
    <property type="protein sequence ID" value="GAA4240762.1"/>
    <property type="molecule type" value="Genomic_DNA"/>
</dbReference>
<accession>A0ABP8CLC8</accession>
<reference evidence="2" key="1">
    <citation type="journal article" date="2019" name="Int. J. Syst. Evol. Microbiol.">
        <title>The Global Catalogue of Microorganisms (GCM) 10K type strain sequencing project: providing services to taxonomists for standard genome sequencing and annotation.</title>
        <authorList>
            <consortium name="The Broad Institute Genomics Platform"/>
            <consortium name="The Broad Institute Genome Sequencing Center for Infectious Disease"/>
            <person name="Wu L."/>
            <person name="Ma J."/>
        </authorList>
    </citation>
    <scope>NUCLEOTIDE SEQUENCE [LARGE SCALE GENOMIC DNA]</scope>
    <source>
        <strain evidence="2">JCM 17440</strain>
    </source>
</reference>
<comment type="caution">
    <text evidence="1">The sequence shown here is derived from an EMBL/GenBank/DDBJ whole genome shotgun (WGS) entry which is preliminary data.</text>
</comment>
<dbReference type="RefSeq" id="WP_344905439.1">
    <property type="nucleotide sequence ID" value="NZ_BAABAS010000026.1"/>
</dbReference>
<name>A0ABP8CLC8_9ACTN</name>
<gene>
    <name evidence="1" type="ORF">GCM10022254_66750</name>
</gene>
<proteinExistence type="predicted"/>
<evidence type="ECO:0000313" key="1">
    <source>
        <dbReference type="EMBL" id="GAA4240762.1"/>
    </source>
</evidence>
<dbReference type="Proteomes" id="UP001501710">
    <property type="component" value="Unassembled WGS sequence"/>
</dbReference>
<sequence length="129" mass="14486">MLIDPSNGDPYDHLELMPSTGRYEAVTDCGEATIEVFRLNRADLERGRKSAFVRIKSMLRDHAQLTEDGRDEEAHEIVASLQDQPFADVLYAMLRFRDSPGASTVLGDPNLPALLDNPVFHFWPEARSA</sequence>
<protein>
    <submittedName>
        <fullName evidence="1">Uncharacterized protein</fullName>
    </submittedName>
</protein>
<evidence type="ECO:0000313" key="2">
    <source>
        <dbReference type="Proteomes" id="UP001501710"/>
    </source>
</evidence>
<organism evidence="1 2">
    <name type="scientific">Actinomadura meridiana</name>
    <dbReference type="NCBI Taxonomy" id="559626"/>
    <lineage>
        <taxon>Bacteria</taxon>
        <taxon>Bacillati</taxon>
        <taxon>Actinomycetota</taxon>
        <taxon>Actinomycetes</taxon>
        <taxon>Streptosporangiales</taxon>
        <taxon>Thermomonosporaceae</taxon>
        <taxon>Actinomadura</taxon>
    </lineage>
</organism>
<keyword evidence="2" id="KW-1185">Reference proteome</keyword>